<reference evidence="1" key="1">
    <citation type="submission" date="2018-08" db="EMBL/GenBank/DDBJ databases">
        <title>Identification of Burkholderia cepacia strains that express a Burkholderia pseudomallei-like capsular polysaccharide.</title>
        <authorList>
            <person name="Burtnick M.N."/>
            <person name="Vongsouvath M."/>
            <person name="Newton P."/>
            <person name="Wuthiekanun V."/>
            <person name="Limmathurotsakul D."/>
            <person name="Brett P.J."/>
            <person name="Chantratita N."/>
            <person name="Dance D.A."/>
        </authorList>
    </citation>
    <scope>NUCLEOTIDE SEQUENCE</scope>
    <source>
        <strain evidence="1">SBXCC001</strain>
    </source>
</reference>
<dbReference type="Proteomes" id="UP001272137">
    <property type="component" value="Unassembled WGS sequence"/>
</dbReference>
<dbReference type="KEGG" id="btha:DR62_08010"/>
<organism evidence="1 2">
    <name type="scientific">Burkholderia thailandensis</name>
    <dbReference type="NCBI Taxonomy" id="57975"/>
    <lineage>
        <taxon>Bacteria</taxon>
        <taxon>Pseudomonadati</taxon>
        <taxon>Pseudomonadota</taxon>
        <taxon>Betaproteobacteria</taxon>
        <taxon>Burkholderiales</taxon>
        <taxon>Burkholderiaceae</taxon>
        <taxon>Burkholderia</taxon>
        <taxon>pseudomallei group</taxon>
    </lineage>
</organism>
<gene>
    <name evidence="1" type="ORF">C7S16_5640</name>
</gene>
<dbReference type="AlphaFoldDB" id="A0AAW9CLN5"/>
<sequence>MMIRGPHRAWRCGFVRPSMRSARHRQLFDEERDLRKACLSIDSPASAVASAVGSAALHVFITA</sequence>
<dbReference type="EMBL" id="QXCT01000001">
    <property type="protein sequence ID" value="MDW9251519.1"/>
    <property type="molecule type" value="Genomic_DNA"/>
</dbReference>
<protein>
    <submittedName>
        <fullName evidence="1">Uncharacterized protein</fullName>
    </submittedName>
</protein>
<proteinExistence type="predicted"/>
<accession>A0AAW9CLN5</accession>
<evidence type="ECO:0000313" key="1">
    <source>
        <dbReference type="EMBL" id="MDW9251519.1"/>
    </source>
</evidence>
<evidence type="ECO:0000313" key="2">
    <source>
        <dbReference type="Proteomes" id="UP001272137"/>
    </source>
</evidence>
<name>A0AAW9CLN5_BURTH</name>
<comment type="caution">
    <text evidence="1">The sequence shown here is derived from an EMBL/GenBank/DDBJ whole genome shotgun (WGS) entry which is preliminary data.</text>
</comment>